<feature type="transmembrane region" description="Helical" evidence="9">
    <location>
        <begin position="48"/>
        <end position="65"/>
    </location>
</feature>
<keyword evidence="7 9" id="KW-0472">Membrane</keyword>
<dbReference type="InterPro" id="IPR047984">
    <property type="entry name" value="XylE-like"/>
</dbReference>
<evidence type="ECO:0000256" key="4">
    <source>
        <dbReference type="ARBA" id="ARBA00022475"/>
    </source>
</evidence>
<dbReference type="InterPro" id="IPR036259">
    <property type="entry name" value="MFS_trans_sf"/>
</dbReference>
<dbReference type="FunFam" id="1.20.1250.20:FF:000073">
    <property type="entry name" value="MFS myo-inositol transporter, putative"/>
    <property type="match status" value="1"/>
</dbReference>
<name>A0A917V0M1_9BACI</name>
<reference evidence="11" key="2">
    <citation type="submission" date="2020-09" db="EMBL/GenBank/DDBJ databases">
        <authorList>
            <person name="Sun Q."/>
            <person name="Ohkuma M."/>
        </authorList>
    </citation>
    <scope>NUCLEOTIDE SEQUENCE</scope>
    <source>
        <strain evidence="11">JCM 12580</strain>
    </source>
</reference>
<dbReference type="GO" id="GO:0005886">
    <property type="term" value="C:plasma membrane"/>
    <property type="evidence" value="ECO:0007669"/>
    <property type="project" value="UniProtKB-SubCell"/>
</dbReference>
<dbReference type="PROSITE" id="PS50850">
    <property type="entry name" value="MFS"/>
    <property type="match status" value="1"/>
</dbReference>
<protein>
    <submittedName>
        <fullName evidence="11">MFS transporter</fullName>
    </submittedName>
</protein>
<dbReference type="InterPro" id="IPR005828">
    <property type="entry name" value="MFS_sugar_transport-like"/>
</dbReference>
<dbReference type="RefSeq" id="WP_188633869.1">
    <property type="nucleotide sequence ID" value="NZ_BMNQ01000058.1"/>
</dbReference>
<evidence type="ECO:0000313" key="11">
    <source>
        <dbReference type="EMBL" id="GGK05146.1"/>
    </source>
</evidence>
<gene>
    <name evidence="11" type="ORF">GCM10007063_29420</name>
</gene>
<dbReference type="InterPro" id="IPR050814">
    <property type="entry name" value="Myo-inositol_Transporter"/>
</dbReference>
<evidence type="ECO:0000256" key="6">
    <source>
        <dbReference type="ARBA" id="ARBA00022989"/>
    </source>
</evidence>
<evidence type="ECO:0000313" key="12">
    <source>
        <dbReference type="Proteomes" id="UP000658382"/>
    </source>
</evidence>
<comment type="similarity">
    <text evidence="2 8">Belongs to the major facilitator superfamily. Sugar transporter (TC 2.A.1.1) family.</text>
</comment>
<dbReference type="Gene3D" id="1.20.1250.20">
    <property type="entry name" value="MFS general substrate transporter like domains"/>
    <property type="match status" value="1"/>
</dbReference>
<dbReference type="InterPro" id="IPR020846">
    <property type="entry name" value="MFS_dom"/>
</dbReference>
<feature type="transmembrane region" description="Helical" evidence="9">
    <location>
        <begin position="135"/>
        <end position="157"/>
    </location>
</feature>
<dbReference type="PANTHER" id="PTHR48020:SF12">
    <property type="entry name" value="PROTON MYO-INOSITOL COTRANSPORTER"/>
    <property type="match status" value="1"/>
</dbReference>
<dbReference type="PRINTS" id="PR00171">
    <property type="entry name" value="SUGRTRNSPORT"/>
</dbReference>
<comment type="caution">
    <text evidence="11">The sequence shown here is derived from an EMBL/GenBank/DDBJ whole genome shotgun (WGS) entry which is preliminary data.</text>
</comment>
<dbReference type="EMBL" id="BMNQ01000058">
    <property type="protein sequence ID" value="GGK05146.1"/>
    <property type="molecule type" value="Genomic_DNA"/>
</dbReference>
<feature type="transmembrane region" description="Helical" evidence="9">
    <location>
        <begin position="376"/>
        <end position="396"/>
    </location>
</feature>
<dbReference type="PROSITE" id="PS00216">
    <property type="entry name" value="SUGAR_TRANSPORT_1"/>
    <property type="match status" value="1"/>
</dbReference>
<evidence type="ECO:0000256" key="5">
    <source>
        <dbReference type="ARBA" id="ARBA00022692"/>
    </source>
</evidence>
<evidence type="ECO:0000256" key="8">
    <source>
        <dbReference type="RuleBase" id="RU003346"/>
    </source>
</evidence>
<feature type="transmembrane region" description="Helical" evidence="9">
    <location>
        <begin position="163"/>
        <end position="185"/>
    </location>
</feature>
<proteinExistence type="inferred from homology"/>
<feature type="transmembrane region" description="Helical" evidence="9">
    <location>
        <begin position="243"/>
        <end position="265"/>
    </location>
</feature>
<dbReference type="InterPro" id="IPR003663">
    <property type="entry name" value="Sugar/inositol_transpt"/>
</dbReference>
<sequence length="462" mass="50178">MGSKNIGKKMIFFLGALGGLLYGYDMGVISGALLYIKDDIPLTSFTEGLVVSSMLIGAIFGSGFSGPLSDKLGRRRLVFMISIVFIVGALTLAFAPNMVTLVVGRLIIGLAVGGSTAIVPVYLSEMAPTKSRGSLSSLNQLMITIGILSSYLVNYAFADIEGWRWMVGLAVVPSVVLMIGVIFMPESPRWLLENRGKEAARRVMKLTRKPNEIEKEIDEMIEINRISDSTWNVLKSSWLRPTLIIGCAFALFQQIIGINAIIYYAPTIFHEAGLGDVTSILGTVGIGTVNVVVTIFAIMIIDKIDRKKLLVTGNIGMVGSLIIMAGLIWTIGLGSTVGAWIIVACLSLFIIFFAFTWGPVLWVMLPELFPMRARGAATGIAALALSIGSLLVAQFFPLLTEVMSIEQVFLIFAIIGIAALIFVMKYLPETRGRSLEEIEADLRNRTSAAEASNVKRDDRLHN</sequence>
<dbReference type="PANTHER" id="PTHR48020">
    <property type="entry name" value="PROTON MYO-INOSITOL COTRANSPORTER"/>
    <property type="match status" value="1"/>
</dbReference>
<dbReference type="InterPro" id="IPR005829">
    <property type="entry name" value="Sugar_transporter_CS"/>
</dbReference>
<feature type="transmembrane region" description="Helical" evidence="9">
    <location>
        <begin position="12"/>
        <end position="36"/>
    </location>
</feature>
<feature type="transmembrane region" description="Helical" evidence="9">
    <location>
        <begin position="337"/>
        <end position="364"/>
    </location>
</feature>
<feature type="transmembrane region" description="Helical" evidence="9">
    <location>
        <begin position="408"/>
        <end position="427"/>
    </location>
</feature>
<dbReference type="GO" id="GO:0022857">
    <property type="term" value="F:transmembrane transporter activity"/>
    <property type="evidence" value="ECO:0007669"/>
    <property type="project" value="InterPro"/>
</dbReference>
<comment type="subcellular location">
    <subcellularLocation>
        <location evidence="1">Cell membrane</location>
        <topology evidence="1">Multi-pass membrane protein</topology>
    </subcellularLocation>
</comment>
<dbReference type="CDD" id="cd17359">
    <property type="entry name" value="MFS_XylE_like"/>
    <property type="match status" value="1"/>
</dbReference>
<evidence type="ECO:0000256" key="1">
    <source>
        <dbReference type="ARBA" id="ARBA00004651"/>
    </source>
</evidence>
<feature type="transmembrane region" description="Helical" evidence="9">
    <location>
        <begin position="309"/>
        <end position="331"/>
    </location>
</feature>
<dbReference type="PROSITE" id="PS00217">
    <property type="entry name" value="SUGAR_TRANSPORT_2"/>
    <property type="match status" value="1"/>
</dbReference>
<reference evidence="11" key="1">
    <citation type="journal article" date="2014" name="Int. J. Syst. Evol. Microbiol.">
        <title>Complete genome sequence of Corynebacterium casei LMG S-19264T (=DSM 44701T), isolated from a smear-ripened cheese.</title>
        <authorList>
            <consortium name="US DOE Joint Genome Institute (JGI-PGF)"/>
            <person name="Walter F."/>
            <person name="Albersmeier A."/>
            <person name="Kalinowski J."/>
            <person name="Ruckert C."/>
        </authorList>
    </citation>
    <scope>NUCLEOTIDE SEQUENCE</scope>
    <source>
        <strain evidence="11">JCM 12580</strain>
    </source>
</reference>
<keyword evidence="5 9" id="KW-0812">Transmembrane</keyword>
<dbReference type="Proteomes" id="UP000658382">
    <property type="component" value="Unassembled WGS sequence"/>
</dbReference>
<evidence type="ECO:0000256" key="7">
    <source>
        <dbReference type="ARBA" id="ARBA00023136"/>
    </source>
</evidence>
<evidence type="ECO:0000259" key="10">
    <source>
        <dbReference type="PROSITE" id="PS50850"/>
    </source>
</evidence>
<evidence type="ECO:0000256" key="3">
    <source>
        <dbReference type="ARBA" id="ARBA00022448"/>
    </source>
</evidence>
<keyword evidence="4" id="KW-1003">Cell membrane</keyword>
<keyword evidence="3 8" id="KW-0813">Transport</keyword>
<keyword evidence="6 9" id="KW-1133">Transmembrane helix</keyword>
<accession>A0A917V0M1</accession>
<dbReference type="Pfam" id="PF00083">
    <property type="entry name" value="Sugar_tr"/>
    <property type="match status" value="1"/>
</dbReference>
<feature type="transmembrane region" description="Helical" evidence="9">
    <location>
        <begin position="77"/>
        <end position="96"/>
    </location>
</feature>
<feature type="transmembrane region" description="Helical" evidence="9">
    <location>
        <begin position="277"/>
        <end position="302"/>
    </location>
</feature>
<evidence type="ECO:0000256" key="2">
    <source>
        <dbReference type="ARBA" id="ARBA00010992"/>
    </source>
</evidence>
<evidence type="ECO:0000256" key="9">
    <source>
        <dbReference type="SAM" id="Phobius"/>
    </source>
</evidence>
<organism evidence="11 12">
    <name type="scientific">Lentibacillus kapialis</name>
    <dbReference type="NCBI Taxonomy" id="340214"/>
    <lineage>
        <taxon>Bacteria</taxon>
        <taxon>Bacillati</taxon>
        <taxon>Bacillota</taxon>
        <taxon>Bacilli</taxon>
        <taxon>Bacillales</taxon>
        <taxon>Bacillaceae</taxon>
        <taxon>Lentibacillus</taxon>
    </lineage>
</organism>
<feature type="transmembrane region" description="Helical" evidence="9">
    <location>
        <begin position="102"/>
        <end position="123"/>
    </location>
</feature>
<dbReference type="AlphaFoldDB" id="A0A917V0M1"/>
<dbReference type="NCBIfam" id="TIGR00879">
    <property type="entry name" value="SP"/>
    <property type="match status" value="1"/>
</dbReference>
<feature type="domain" description="Major facilitator superfamily (MFS) profile" evidence="10">
    <location>
        <begin position="11"/>
        <end position="431"/>
    </location>
</feature>
<keyword evidence="12" id="KW-1185">Reference proteome</keyword>
<dbReference type="SUPFAM" id="SSF103473">
    <property type="entry name" value="MFS general substrate transporter"/>
    <property type="match status" value="1"/>
</dbReference>